<keyword evidence="2" id="KW-1185">Reference proteome</keyword>
<dbReference type="EMBL" id="BMAV01022269">
    <property type="protein sequence ID" value="GFY77012.1"/>
    <property type="molecule type" value="Genomic_DNA"/>
</dbReference>
<sequence length="83" mass="9031">MGSIILVNDDSSVGISMVNCFYDGLKKWPDRNGVKIGSIIHVNYDSSNGISMVSWPLSSGLVEILLNTTGPLKCLSWNEKEVS</sequence>
<organism evidence="1 2">
    <name type="scientific">Trichonephila inaurata madagascariensis</name>
    <dbReference type="NCBI Taxonomy" id="2747483"/>
    <lineage>
        <taxon>Eukaryota</taxon>
        <taxon>Metazoa</taxon>
        <taxon>Ecdysozoa</taxon>
        <taxon>Arthropoda</taxon>
        <taxon>Chelicerata</taxon>
        <taxon>Arachnida</taxon>
        <taxon>Araneae</taxon>
        <taxon>Araneomorphae</taxon>
        <taxon>Entelegynae</taxon>
        <taxon>Araneoidea</taxon>
        <taxon>Nephilidae</taxon>
        <taxon>Trichonephila</taxon>
        <taxon>Trichonephila inaurata</taxon>
    </lineage>
</organism>
<evidence type="ECO:0000313" key="2">
    <source>
        <dbReference type="Proteomes" id="UP000886998"/>
    </source>
</evidence>
<dbReference type="AlphaFoldDB" id="A0A8X6YV42"/>
<evidence type="ECO:0000313" key="1">
    <source>
        <dbReference type="EMBL" id="GFY77012.1"/>
    </source>
</evidence>
<name>A0A8X6YV42_9ARAC</name>
<gene>
    <name evidence="1" type="ORF">TNIN_299061</name>
</gene>
<comment type="caution">
    <text evidence="1">The sequence shown here is derived from an EMBL/GenBank/DDBJ whole genome shotgun (WGS) entry which is preliminary data.</text>
</comment>
<accession>A0A8X6YV42</accession>
<protein>
    <submittedName>
        <fullName evidence="1">Uncharacterized protein</fullName>
    </submittedName>
</protein>
<dbReference type="Proteomes" id="UP000886998">
    <property type="component" value="Unassembled WGS sequence"/>
</dbReference>
<proteinExistence type="predicted"/>
<reference evidence="1" key="1">
    <citation type="submission" date="2020-08" db="EMBL/GenBank/DDBJ databases">
        <title>Multicomponent nature underlies the extraordinary mechanical properties of spider dragline silk.</title>
        <authorList>
            <person name="Kono N."/>
            <person name="Nakamura H."/>
            <person name="Mori M."/>
            <person name="Yoshida Y."/>
            <person name="Ohtoshi R."/>
            <person name="Malay A.D."/>
            <person name="Moran D.A.P."/>
            <person name="Tomita M."/>
            <person name="Numata K."/>
            <person name="Arakawa K."/>
        </authorList>
    </citation>
    <scope>NUCLEOTIDE SEQUENCE</scope>
</reference>